<keyword evidence="9" id="KW-1185">Reference proteome</keyword>
<reference evidence="8 9" key="1">
    <citation type="submission" date="2023-02" db="EMBL/GenBank/DDBJ databases">
        <title>LHISI_Scaffold_Assembly.</title>
        <authorList>
            <person name="Stuart O.P."/>
            <person name="Cleave R."/>
            <person name="Magrath M.J.L."/>
            <person name="Mikheyev A.S."/>
        </authorList>
    </citation>
    <scope>NUCLEOTIDE SEQUENCE [LARGE SCALE GENOMIC DNA]</scope>
    <source>
        <strain evidence="8">Daus_M_001</strain>
        <tissue evidence="8">Leg muscle</tissue>
    </source>
</reference>
<dbReference type="InterPro" id="IPR043502">
    <property type="entry name" value="DNA/RNA_pol_sf"/>
</dbReference>
<gene>
    <name evidence="8" type="ORF">PR048_006640</name>
</gene>
<dbReference type="InterPro" id="IPR012337">
    <property type="entry name" value="RNaseH-like_sf"/>
</dbReference>
<keyword evidence="1" id="KW-0808">Transferase</keyword>
<evidence type="ECO:0000313" key="8">
    <source>
        <dbReference type="EMBL" id="KAJ8894030.1"/>
    </source>
</evidence>
<dbReference type="Proteomes" id="UP001159363">
    <property type="component" value="Chromosome 2"/>
</dbReference>
<evidence type="ECO:0000256" key="3">
    <source>
        <dbReference type="ARBA" id="ARBA00022722"/>
    </source>
</evidence>
<proteinExistence type="predicted"/>
<evidence type="ECO:0000313" key="9">
    <source>
        <dbReference type="Proteomes" id="UP001159363"/>
    </source>
</evidence>
<evidence type="ECO:0000256" key="6">
    <source>
        <dbReference type="ARBA" id="ARBA00022918"/>
    </source>
</evidence>
<evidence type="ECO:0000256" key="1">
    <source>
        <dbReference type="ARBA" id="ARBA00022679"/>
    </source>
</evidence>
<dbReference type="InterPro" id="IPR041373">
    <property type="entry name" value="RT_RNaseH"/>
</dbReference>
<dbReference type="PROSITE" id="PS50994">
    <property type="entry name" value="INTEGRASE"/>
    <property type="match status" value="1"/>
</dbReference>
<sequence length="166" mass="19381">MFTEETEASENAVTATLSQSGRPVAVFSRFLSDNEICHSPAEKEAHVIIEYVRKWKHFILGRNFKLITDQQTVSFMFDTKHSGKIKNEKVMHWHLEMTSSIFNYRNNYLLIVVDEFSRFIFAIPCRDTSPATVIEKLRDIFTVFDTAAYIHTGRRASFTFRVLKEF</sequence>
<accession>A0ABQ9IBH8</accession>
<dbReference type="Pfam" id="PF17917">
    <property type="entry name" value="RT_RNaseH"/>
    <property type="match status" value="1"/>
</dbReference>
<name>A0ABQ9IBH8_9NEOP</name>
<dbReference type="SUPFAM" id="SSF56672">
    <property type="entry name" value="DNA/RNA polymerases"/>
    <property type="match status" value="1"/>
</dbReference>
<keyword evidence="5" id="KW-0378">Hydrolase</keyword>
<feature type="domain" description="Integrase catalytic" evidence="7">
    <location>
        <begin position="85"/>
        <end position="166"/>
    </location>
</feature>
<evidence type="ECO:0000256" key="2">
    <source>
        <dbReference type="ARBA" id="ARBA00022695"/>
    </source>
</evidence>
<organism evidence="8 9">
    <name type="scientific">Dryococelus australis</name>
    <dbReference type="NCBI Taxonomy" id="614101"/>
    <lineage>
        <taxon>Eukaryota</taxon>
        <taxon>Metazoa</taxon>
        <taxon>Ecdysozoa</taxon>
        <taxon>Arthropoda</taxon>
        <taxon>Hexapoda</taxon>
        <taxon>Insecta</taxon>
        <taxon>Pterygota</taxon>
        <taxon>Neoptera</taxon>
        <taxon>Polyneoptera</taxon>
        <taxon>Phasmatodea</taxon>
        <taxon>Verophasmatodea</taxon>
        <taxon>Anareolatae</taxon>
        <taxon>Phasmatidae</taxon>
        <taxon>Eurycanthinae</taxon>
        <taxon>Dryococelus</taxon>
    </lineage>
</organism>
<dbReference type="PANTHER" id="PTHR37984:SF5">
    <property type="entry name" value="PROTEIN NYNRIN-LIKE"/>
    <property type="match status" value="1"/>
</dbReference>
<evidence type="ECO:0000259" key="7">
    <source>
        <dbReference type="PROSITE" id="PS50994"/>
    </source>
</evidence>
<dbReference type="Gene3D" id="3.30.420.10">
    <property type="entry name" value="Ribonuclease H-like superfamily/Ribonuclease H"/>
    <property type="match status" value="1"/>
</dbReference>
<keyword evidence="6" id="KW-0695">RNA-directed DNA polymerase</keyword>
<evidence type="ECO:0000256" key="4">
    <source>
        <dbReference type="ARBA" id="ARBA00022759"/>
    </source>
</evidence>
<dbReference type="EMBL" id="JARBHB010000002">
    <property type="protein sequence ID" value="KAJ8894030.1"/>
    <property type="molecule type" value="Genomic_DNA"/>
</dbReference>
<dbReference type="InterPro" id="IPR050951">
    <property type="entry name" value="Retrovirus_Pol_polyprotein"/>
</dbReference>
<dbReference type="InterPro" id="IPR036397">
    <property type="entry name" value="RNaseH_sf"/>
</dbReference>
<dbReference type="InterPro" id="IPR001584">
    <property type="entry name" value="Integrase_cat-core"/>
</dbReference>
<comment type="caution">
    <text evidence="8">The sequence shown here is derived from an EMBL/GenBank/DDBJ whole genome shotgun (WGS) entry which is preliminary data.</text>
</comment>
<keyword evidence="2" id="KW-0548">Nucleotidyltransferase</keyword>
<dbReference type="PANTHER" id="PTHR37984">
    <property type="entry name" value="PROTEIN CBG26694"/>
    <property type="match status" value="1"/>
</dbReference>
<dbReference type="SUPFAM" id="SSF53098">
    <property type="entry name" value="Ribonuclease H-like"/>
    <property type="match status" value="1"/>
</dbReference>
<protein>
    <recommendedName>
        <fullName evidence="7">Integrase catalytic domain-containing protein</fullName>
    </recommendedName>
</protein>
<evidence type="ECO:0000256" key="5">
    <source>
        <dbReference type="ARBA" id="ARBA00022801"/>
    </source>
</evidence>
<keyword evidence="3" id="KW-0540">Nuclease</keyword>
<keyword evidence="4" id="KW-0255">Endonuclease</keyword>